<evidence type="ECO:0000313" key="1">
    <source>
        <dbReference type="EMBL" id="CAI6335859.1"/>
    </source>
</evidence>
<organism evidence="1 2">
    <name type="scientific">Periconia digitata</name>
    <dbReference type="NCBI Taxonomy" id="1303443"/>
    <lineage>
        <taxon>Eukaryota</taxon>
        <taxon>Fungi</taxon>
        <taxon>Dikarya</taxon>
        <taxon>Ascomycota</taxon>
        <taxon>Pezizomycotina</taxon>
        <taxon>Dothideomycetes</taxon>
        <taxon>Pleosporomycetidae</taxon>
        <taxon>Pleosporales</taxon>
        <taxon>Massarineae</taxon>
        <taxon>Periconiaceae</taxon>
        <taxon>Periconia</taxon>
    </lineage>
</organism>
<sequence>MTMLRERACNVVDTRVPLCMCLCAIDVFRGRIRHSEAPMLSNLVKIAVASLLSVTIEVAYWPKRTGEVLFLLDIYNRGFRCVSLSHQVGKVRSGGRIDPVGPMATVARG</sequence>
<accession>A0A9W4UHM3</accession>
<dbReference type="Proteomes" id="UP001152607">
    <property type="component" value="Unassembled WGS sequence"/>
</dbReference>
<keyword evidence="2" id="KW-1185">Reference proteome</keyword>
<comment type="caution">
    <text evidence="1">The sequence shown here is derived from an EMBL/GenBank/DDBJ whole genome shotgun (WGS) entry which is preliminary data.</text>
</comment>
<evidence type="ECO:0000313" key="2">
    <source>
        <dbReference type="Proteomes" id="UP001152607"/>
    </source>
</evidence>
<protein>
    <submittedName>
        <fullName evidence="1">Uncharacterized protein</fullName>
    </submittedName>
</protein>
<dbReference type="AlphaFoldDB" id="A0A9W4UHM3"/>
<dbReference type="EMBL" id="CAOQHR010000006">
    <property type="protein sequence ID" value="CAI6335859.1"/>
    <property type="molecule type" value="Genomic_DNA"/>
</dbReference>
<proteinExistence type="predicted"/>
<gene>
    <name evidence="1" type="ORF">PDIGIT_LOCUS8947</name>
</gene>
<name>A0A9W4UHM3_9PLEO</name>
<reference evidence="1" key="1">
    <citation type="submission" date="2023-01" db="EMBL/GenBank/DDBJ databases">
        <authorList>
            <person name="Van Ghelder C."/>
            <person name="Rancurel C."/>
        </authorList>
    </citation>
    <scope>NUCLEOTIDE SEQUENCE</scope>
    <source>
        <strain evidence="1">CNCM I-4278</strain>
    </source>
</reference>